<dbReference type="GO" id="GO:0005576">
    <property type="term" value="C:extracellular region"/>
    <property type="evidence" value="ECO:0007669"/>
    <property type="project" value="UniProtKB-SubCell"/>
</dbReference>
<evidence type="ECO:0000256" key="3">
    <source>
        <dbReference type="SAM" id="MobiDB-lite"/>
    </source>
</evidence>
<reference evidence="5" key="1">
    <citation type="submission" date="2018-03" db="EMBL/GenBank/DDBJ databases">
        <authorList>
            <person name="Rodrigo-Torres L."/>
            <person name="Arahal R. D."/>
            <person name="Lucena T."/>
        </authorList>
    </citation>
    <scope>NUCLEOTIDE SEQUENCE [LARGE SCALE GENOMIC DNA]</scope>
    <source>
        <strain evidence="5">CECT 8871</strain>
    </source>
</reference>
<feature type="compositionally biased region" description="Polar residues" evidence="3">
    <location>
        <begin position="356"/>
        <end position="369"/>
    </location>
</feature>
<dbReference type="InterPro" id="IPR001343">
    <property type="entry name" value="Hemolysn_Ca-bd"/>
</dbReference>
<evidence type="ECO:0000256" key="2">
    <source>
        <dbReference type="ARBA" id="ARBA00022525"/>
    </source>
</evidence>
<comment type="subcellular location">
    <subcellularLocation>
        <location evidence="1">Secreted</location>
    </subcellularLocation>
</comment>
<organism evidence="4 5">
    <name type="scientific">Pseudoprimorskyibacter insulae</name>
    <dbReference type="NCBI Taxonomy" id="1695997"/>
    <lineage>
        <taxon>Bacteria</taxon>
        <taxon>Pseudomonadati</taxon>
        <taxon>Pseudomonadota</taxon>
        <taxon>Alphaproteobacteria</taxon>
        <taxon>Rhodobacterales</taxon>
        <taxon>Paracoccaceae</taxon>
        <taxon>Pseudoprimorskyibacter</taxon>
    </lineage>
</organism>
<dbReference type="Pfam" id="PF00353">
    <property type="entry name" value="HemolysinCabind"/>
    <property type="match status" value="7"/>
</dbReference>
<dbReference type="Gene3D" id="2.150.10.10">
    <property type="entry name" value="Serralysin-like metalloprotease, C-terminal"/>
    <property type="match status" value="5"/>
</dbReference>
<dbReference type="PANTHER" id="PTHR38340">
    <property type="entry name" value="S-LAYER PROTEIN"/>
    <property type="match status" value="1"/>
</dbReference>
<dbReference type="PRINTS" id="PR00313">
    <property type="entry name" value="CABNDNGRPT"/>
</dbReference>
<feature type="region of interest" description="Disordered" evidence="3">
    <location>
        <begin position="356"/>
        <end position="405"/>
    </location>
</feature>
<dbReference type="EMBL" id="OMOJ01000004">
    <property type="protein sequence ID" value="SPF80632.1"/>
    <property type="molecule type" value="Genomic_DNA"/>
</dbReference>
<dbReference type="InterPro" id="IPR050557">
    <property type="entry name" value="RTX_toxin/Mannuronan_C5-epim"/>
</dbReference>
<gene>
    <name evidence="4" type="primary">cya_14</name>
    <name evidence="4" type="ORF">PRI8871_02442</name>
</gene>
<dbReference type="PANTHER" id="PTHR38340:SF1">
    <property type="entry name" value="S-LAYER PROTEIN"/>
    <property type="match status" value="1"/>
</dbReference>
<name>A0A2R8AX78_9RHOB</name>
<evidence type="ECO:0000256" key="1">
    <source>
        <dbReference type="ARBA" id="ARBA00004613"/>
    </source>
</evidence>
<dbReference type="PROSITE" id="PS00330">
    <property type="entry name" value="HEMOLYSIN_CALCIUM"/>
    <property type="match status" value="6"/>
</dbReference>
<dbReference type="Proteomes" id="UP000244904">
    <property type="component" value="Unassembled WGS sequence"/>
</dbReference>
<evidence type="ECO:0000313" key="5">
    <source>
        <dbReference type="Proteomes" id="UP000244904"/>
    </source>
</evidence>
<keyword evidence="5" id="KW-1185">Reference proteome</keyword>
<dbReference type="RefSeq" id="WP_181389453.1">
    <property type="nucleotide sequence ID" value="NZ_OMOJ01000004.1"/>
</dbReference>
<dbReference type="GO" id="GO:0005509">
    <property type="term" value="F:calcium ion binding"/>
    <property type="evidence" value="ECO:0007669"/>
    <property type="project" value="InterPro"/>
</dbReference>
<sequence>MATFNGTSGNDNGADNPSLVGTVEDDIINGLGGDDSLFGGAGDDTLSGDDGADQLFGDGGNDTLIWRYDDDTDTMNGGDGIDTVLILPATSGVERIQNLVFQDVETLDMNSKTLMITPGQADLFTSLINVGEFRHVAAGSTDFSNTTDDRAGRFLASNGDDNINLSGFSFGWYLEDNYGGNDTLTGGSGNDEITAGDGDDLVRGGAGNDTLTGSSGTDTLEGGAGDDLFLVKYKGQITNPPQDTIDGGDGTDTVQNNTFSALYLQGLTLIDVEVLHAGSVYANAGQLEFFDDIQNLSGINLVTAGRTNLNGRISDVSSSFGSFYINGSLEDDTIIANELTFGLQYNHGSGNDTIYSGSGNDTLQGSGNSRLDAGAGDDSLEGREGNDTLIGGAGNDTLHGGADSDTLNGGDGDDLIYGAGSASNGADLRDVIYAGAGNDTIDAGTGNDLVYAGSGDDSAEGGYGSDELIGEAGNDSLSGSALSDALFGGAGDDFLNGGFGFDRLNGGDGADQFYHIGDSNHGSDWIQDYDAAEGDVLFYGGSAVKDDFLVQRATTPTAGAANVQEVFVTHKSTGVLLWALVDGDAQTSLNVKSGAEVFDLLA</sequence>
<keyword evidence="2" id="KW-0964">Secreted</keyword>
<feature type="compositionally biased region" description="Polar residues" evidence="3">
    <location>
        <begin position="1"/>
        <end position="15"/>
    </location>
</feature>
<dbReference type="InterPro" id="IPR011049">
    <property type="entry name" value="Serralysin-like_metalloprot_C"/>
</dbReference>
<proteinExistence type="predicted"/>
<feature type="region of interest" description="Disordered" evidence="3">
    <location>
        <begin position="1"/>
        <end position="21"/>
    </location>
</feature>
<protein>
    <submittedName>
        <fullName evidence="4">Bifunctional hemolysin/adenylate cyclase</fullName>
    </submittedName>
</protein>
<dbReference type="AlphaFoldDB" id="A0A2R8AX78"/>
<dbReference type="SUPFAM" id="SSF51120">
    <property type="entry name" value="beta-Roll"/>
    <property type="match status" value="4"/>
</dbReference>
<dbReference type="InterPro" id="IPR018511">
    <property type="entry name" value="Hemolysin-typ_Ca-bd_CS"/>
</dbReference>
<evidence type="ECO:0000313" key="4">
    <source>
        <dbReference type="EMBL" id="SPF80632.1"/>
    </source>
</evidence>
<accession>A0A2R8AX78</accession>